<dbReference type="RefSeq" id="WP_029989866.1">
    <property type="nucleotide sequence ID" value="NZ_ATMJ01000013.1"/>
</dbReference>
<dbReference type="EMBL" id="JMPR01000048">
    <property type="protein sequence ID" value="KFD17320.1"/>
    <property type="molecule type" value="Genomic_DNA"/>
</dbReference>
<evidence type="ECO:0000256" key="5">
    <source>
        <dbReference type="ARBA" id="ARBA00022806"/>
    </source>
</evidence>
<dbReference type="Gene3D" id="1.10.10.1020">
    <property type="entry name" value="RecBCD complex, subunit RecD, N-terminal domain"/>
    <property type="match status" value="1"/>
</dbReference>
<evidence type="ECO:0000256" key="8">
    <source>
        <dbReference type="ARBA" id="ARBA00023125"/>
    </source>
</evidence>
<evidence type="ECO:0000313" key="15">
    <source>
        <dbReference type="EMBL" id="KFD17320.1"/>
    </source>
</evidence>
<feature type="binding site" evidence="11">
    <location>
        <begin position="178"/>
        <end position="185"/>
    </location>
    <ligand>
        <name>ATP</name>
        <dbReference type="ChEBI" id="CHEBI:30616"/>
    </ligand>
</feature>
<sequence>MSEFEQLLKQAQELQMFRPLDLRFAALTEGSGSPARRLAAACLSAGTGEGHVCLPLSLLSPASLFSGRQLAVAEALWQAAAAPVNEDDWLPLLEGWDAVSDGSQSTPLVLAHRKLYLHRMWLYEKQVARFFSAGLTSAPVEPGQIRPVLDELFGDEGNNWQKVAAAVALTRQYSVISGGPGTGKTTTVARLLAALLTLTPGRLRIRMAAPTGKAAARLTESLGKALQALPVSDTLKARFPQEATTLHRLLGAQPATRRLRYHAGNPLHLDVLVVDEASMVDLSMMASLISALPPEARVIFLGDRDQLASVEAGAVLGDLCRSAEFGYSPARAAELGALTGADIAGTEVAQAPAVRDSLCLLQQSYRFSASSGIGQLAAAVNCGDLSRLAAIRRHQDFRDIRLCPLDSTEQWQSMLNDISQGYAEVIEKVNNHVSPAEVLHTFSRYQLLCALREGPFGVSGLNQRIEQRLRQQQRLPSATGSGNLYAGRPVMITRNDNALGLFNGDIGIMMYDETQQLKVHFLLPDGSVKAVHPSRLPPHDTAWAMTVHKSQGSEFDHTALVLPAQYSPVLSRELVYTAITRARTQLTIYSDEAVFTRAIQSRTRRRSGLSDQLVSEPLRPH</sequence>
<evidence type="ECO:0000256" key="10">
    <source>
        <dbReference type="ARBA" id="ARBA00023235"/>
    </source>
</evidence>
<dbReference type="InterPro" id="IPR041451">
    <property type="entry name" value="RecD2_SH13"/>
</dbReference>
<dbReference type="CDD" id="cd18809">
    <property type="entry name" value="SF1_C_RecD"/>
    <property type="match status" value="1"/>
</dbReference>
<dbReference type="FunFam" id="3.40.50.300:FF:000912">
    <property type="entry name" value="RecBCD enzyme subunit RecD"/>
    <property type="match status" value="1"/>
</dbReference>
<comment type="caution">
    <text evidence="15">The sequence shown here is derived from an EMBL/GenBank/DDBJ whole genome shotgun (WGS) entry which is preliminary data.</text>
</comment>
<name>A0A085JA24_9GAMM</name>
<dbReference type="InterPro" id="IPR006344">
    <property type="entry name" value="RecD"/>
</dbReference>
<dbReference type="GO" id="GO:0000724">
    <property type="term" value="P:double-strand break repair via homologous recombination"/>
    <property type="evidence" value="ECO:0007669"/>
    <property type="project" value="UniProtKB-UniRule"/>
</dbReference>
<comment type="similarity">
    <text evidence="11">Belongs to the RecD family.</text>
</comment>
<dbReference type="GO" id="GO:0009338">
    <property type="term" value="C:exodeoxyribonuclease V complex"/>
    <property type="evidence" value="ECO:0007669"/>
    <property type="project" value="InterPro"/>
</dbReference>
<dbReference type="PANTHER" id="PTHR43788">
    <property type="entry name" value="DNA2/NAM7 HELICASE FAMILY MEMBER"/>
    <property type="match status" value="1"/>
</dbReference>
<dbReference type="GO" id="GO:0016887">
    <property type="term" value="F:ATP hydrolysis activity"/>
    <property type="evidence" value="ECO:0007669"/>
    <property type="project" value="RHEA"/>
</dbReference>
<keyword evidence="7 11" id="KW-0067">ATP-binding</keyword>
<evidence type="ECO:0000259" key="14">
    <source>
        <dbReference type="Pfam" id="PF21185"/>
    </source>
</evidence>
<evidence type="ECO:0000256" key="2">
    <source>
        <dbReference type="ARBA" id="ARBA00022741"/>
    </source>
</evidence>
<feature type="domain" description="UvrD-like helicase C-terminal" evidence="12">
    <location>
        <begin position="542"/>
        <end position="588"/>
    </location>
</feature>
<dbReference type="PANTHER" id="PTHR43788:SF6">
    <property type="entry name" value="DNA HELICASE B"/>
    <property type="match status" value="1"/>
</dbReference>
<dbReference type="GO" id="GO:0043139">
    <property type="term" value="F:5'-3' DNA helicase activity"/>
    <property type="evidence" value="ECO:0007669"/>
    <property type="project" value="UniProtKB-UniRule"/>
</dbReference>
<evidence type="ECO:0000259" key="13">
    <source>
        <dbReference type="Pfam" id="PF18335"/>
    </source>
</evidence>
<dbReference type="Pfam" id="PF13245">
    <property type="entry name" value="AAA_19"/>
    <property type="match status" value="1"/>
</dbReference>
<feature type="domain" description="ATP-dependent RecD2 DNA helicase SH3" evidence="13">
    <location>
        <begin position="461"/>
        <end position="521"/>
    </location>
</feature>
<dbReference type="GO" id="GO:0008854">
    <property type="term" value="F:exodeoxyribonuclease V activity"/>
    <property type="evidence" value="ECO:0007669"/>
    <property type="project" value="InterPro"/>
</dbReference>
<evidence type="ECO:0000256" key="6">
    <source>
        <dbReference type="ARBA" id="ARBA00022839"/>
    </source>
</evidence>
<comment type="miscellaneous">
    <text evidence="11">In the RecBCD complex, RecB has a slow 3'-5' helicase, an exonuclease activity and loads RecA onto ssDNA, RecD has a fast 5'-3' helicase activity, while RecC stimulates the ATPase and processivity of the RecB helicase and contributes to recognition of the Chi site.</text>
</comment>
<comment type="subunit">
    <text evidence="11">Heterotrimer of RecB, RecC and RecD. All subunits contribute to DNA-binding.</text>
</comment>
<evidence type="ECO:0000259" key="12">
    <source>
        <dbReference type="Pfam" id="PF13538"/>
    </source>
</evidence>
<keyword evidence="3 11" id="KW-0227">DNA damage</keyword>
<keyword evidence="9 11" id="KW-0234">DNA repair</keyword>
<dbReference type="InterPro" id="IPR050534">
    <property type="entry name" value="Coronavir_polyprotein_1ab"/>
</dbReference>
<dbReference type="OrthoDB" id="9803432at2"/>
<dbReference type="NCBIfam" id="NF008127">
    <property type="entry name" value="PRK10875.1"/>
    <property type="match status" value="1"/>
</dbReference>
<dbReference type="Pfam" id="PF13538">
    <property type="entry name" value="UvrD_C_2"/>
    <property type="match status" value="1"/>
</dbReference>
<reference evidence="15 16" key="1">
    <citation type="submission" date="2014-05" db="EMBL/GenBank/DDBJ databases">
        <title>ATOL: Assembling a taxonomically balanced genome-scale reconstruction of the evolutionary history of the Enterobacteriaceae.</title>
        <authorList>
            <person name="Plunkett G.III."/>
            <person name="Neeno-Eckwall E.C."/>
            <person name="Glasner J.D."/>
            <person name="Perna N.T."/>
        </authorList>
    </citation>
    <scope>NUCLEOTIDE SEQUENCE [LARGE SCALE GENOMIC DNA]</scope>
    <source>
        <strain evidence="15 16">ATCC 33301</strain>
    </source>
</reference>
<evidence type="ECO:0000256" key="1">
    <source>
        <dbReference type="ARBA" id="ARBA00022722"/>
    </source>
</evidence>
<dbReference type="HAMAP" id="MF_01487">
    <property type="entry name" value="RecD"/>
    <property type="match status" value="1"/>
</dbReference>
<protein>
    <recommendedName>
        <fullName evidence="11">RecBCD enzyme subunit RecD</fullName>
        <ecNumber evidence="11">5.6.2.3</ecNumber>
    </recommendedName>
    <alternativeName>
        <fullName evidence="11">DNA 5'-3' helicase subunit RecD</fullName>
    </alternativeName>
    <alternativeName>
        <fullName evidence="11">Exonuclease V subunit RecD</fullName>
        <shortName evidence="11">ExoV subunit RecD</shortName>
    </alternativeName>
    <alternativeName>
        <fullName evidence="11">Helicase/nuclease RecBCD subunit RecD</fullName>
    </alternativeName>
</protein>
<keyword evidence="4 11" id="KW-0378">Hydrolase</keyword>
<accession>A0A085JA24</accession>
<keyword evidence="1 11" id="KW-0540">Nuclease</keyword>
<evidence type="ECO:0000256" key="11">
    <source>
        <dbReference type="HAMAP-Rule" id="MF_01487"/>
    </source>
</evidence>
<dbReference type="AlphaFoldDB" id="A0A085JA24"/>
<dbReference type="Pfam" id="PF18335">
    <property type="entry name" value="SH3_13"/>
    <property type="match status" value="1"/>
</dbReference>
<evidence type="ECO:0000256" key="4">
    <source>
        <dbReference type="ARBA" id="ARBA00022801"/>
    </source>
</evidence>
<dbReference type="FunFam" id="3.40.50.300:FF:000965">
    <property type="entry name" value="RecBCD enzyme subunit RecD"/>
    <property type="match status" value="1"/>
</dbReference>
<keyword evidence="5 11" id="KW-0347">Helicase</keyword>
<dbReference type="SUPFAM" id="SSF52540">
    <property type="entry name" value="P-loop containing nucleoside triphosphate hydrolases"/>
    <property type="match status" value="2"/>
</dbReference>
<dbReference type="InterPro" id="IPR027785">
    <property type="entry name" value="UvrD-like_helicase_C"/>
</dbReference>
<dbReference type="GO" id="GO:0005524">
    <property type="term" value="F:ATP binding"/>
    <property type="evidence" value="ECO:0007669"/>
    <property type="project" value="UniProtKB-UniRule"/>
</dbReference>
<dbReference type="InterPro" id="IPR049550">
    <property type="entry name" value="RecD_N"/>
</dbReference>
<feature type="domain" description="RecBCD enzyme subunit RecD N-terminal" evidence="14">
    <location>
        <begin position="14"/>
        <end position="116"/>
    </location>
</feature>
<keyword evidence="6 11" id="KW-0269">Exonuclease</keyword>
<dbReference type="InterPro" id="IPR027417">
    <property type="entry name" value="P-loop_NTPase"/>
</dbReference>
<dbReference type="InterPro" id="IPR041851">
    <property type="entry name" value="RecD_N_sf"/>
</dbReference>
<evidence type="ECO:0000256" key="7">
    <source>
        <dbReference type="ARBA" id="ARBA00022840"/>
    </source>
</evidence>
<dbReference type="GO" id="GO:0017116">
    <property type="term" value="F:single-stranded DNA helicase activity"/>
    <property type="evidence" value="ECO:0007669"/>
    <property type="project" value="TreeGrafter"/>
</dbReference>
<gene>
    <name evidence="11 15" type="primary">recD</name>
    <name evidence="15" type="ORF">GTPT_3157</name>
</gene>
<dbReference type="Pfam" id="PF21185">
    <property type="entry name" value="RecD_N"/>
    <property type="match status" value="1"/>
</dbReference>
<organism evidence="15 16">
    <name type="scientific">Tatumella ptyseos ATCC 33301</name>
    <dbReference type="NCBI Taxonomy" id="1005995"/>
    <lineage>
        <taxon>Bacteria</taxon>
        <taxon>Pseudomonadati</taxon>
        <taxon>Pseudomonadota</taxon>
        <taxon>Gammaproteobacteria</taxon>
        <taxon>Enterobacterales</taxon>
        <taxon>Erwiniaceae</taxon>
        <taxon>Tatumella</taxon>
    </lineage>
</organism>
<comment type="function">
    <text evidence="11">A helicase/nuclease that prepares dsDNA breaks (DSB) for recombinational DNA repair. Binds to DSBs and unwinds DNA via a highly rapid and processive ATP-dependent bidirectional helicase activity. Unwinds dsDNA until it encounters a Chi (crossover hotspot instigator) sequence from the 3' direction. Cuts ssDNA a few nucleotides 3' to the Chi site. The properties and activities of the enzyme are changed at Chi. The Chi-altered holoenzyme produces a long 3'-ssDNA overhang and facilitates RecA-binding to the ssDNA for homologous DNA recombination and repair. Holoenzyme degrades any linearized DNA that is unable to undergo homologous recombination. In the holoenzyme this subunit has ssDNA-dependent ATPase and 5'-3' helicase activity. When added to pre-assembled RecBC greatly stimulates nuclease activity and augments holoenzyme processivity. Negatively regulates the RecA-loading ability of RecBCD.</text>
</comment>
<keyword evidence="16" id="KW-1185">Reference proteome</keyword>
<comment type="catalytic activity">
    <reaction evidence="11">
        <text>ATP + H2O = ADP + phosphate + H(+)</text>
        <dbReference type="Rhea" id="RHEA:13065"/>
        <dbReference type="ChEBI" id="CHEBI:15377"/>
        <dbReference type="ChEBI" id="CHEBI:15378"/>
        <dbReference type="ChEBI" id="CHEBI:30616"/>
        <dbReference type="ChEBI" id="CHEBI:43474"/>
        <dbReference type="ChEBI" id="CHEBI:456216"/>
        <dbReference type="EC" id="5.6.2.3"/>
    </reaction>
</comment>
<keyword evidence="2 11" id="KW-0547">Nucleotide-binding</keyword>
<dbReference type="Gene3D" id="3.40.50.300">
    <property type="entry name" value="P-loop containing nucleotide triphosphate hydrolases"/>
    <property type="match status" value="3"/>
</dbReference>
<keyword evidence="8 11" id="KW-0238">DNA-binding</keyword>
<dbReference type="Proteomes" id="UP000028602">
    <property type="component" value="Unassembled WGS sequence"/>
</dbReference>
<evidence type="ECO:0000256" key="9">
    <source>
        <dbReference type="ARBA" id="ARBA00023204"/>
    </source>
</evidence>
<evidence type="ECO:0000313" key="16">
    <source>
        <dbReference type="Proteomes" id="UP000028602"/>
    </source>
</evidence>
<dbReference type="NCBIfam" id="TIGR01447">
    <property type="entry name" value="recD"/>
    <property type="match status" value="1"/>
</dbReference>
<keyword evidence="10 11" id="KW-0413">Isomerase</keyword>
<dbReference type="EC" id="5.6.2.3" evidence="11"/>
<evidence type="ECO:0000256" key="3">
    <source>
        <dbReference type="ARBA" id="ARBA00022763"/>
    </source>
</evidence>
<dbReference type="CDD" id="cd17933">
    <property type="entry name" value="DEXSc_RecD-like"/>
    <property type="match status" value="1"/>
</dbReference>
<proteinExistence type="inferred from homology"/>
<dbReference type="GO" id="GO:0003677">
    <property type="term" value="F:DNA binding"/>
    <property type="evidence" value="ECO:0007669"/>
    <property type="project" value="UniProtKB-UniRule"/>
</dbReference>
<dbReference type="eggNOG" id="COG0507">
    <property type="taxonomic scope" value="Bacteria"/>
</dbReference>